<sequence>MGGGSEAPGAYAWFVDHAPSKRVVVLDYTSDPGTSITGRLADEGATVTYLAIASEAEANDPANRDAVLAADGVFLPGGDQWRYVSRWKGTLIEEALQTVFDRGGVLGGTSAGAAVLSEVVFDARRGSVSSREALLVPTTPDLSLTDDFLSVLPGTLADTHFDERGRLGRLLAMLARYHADEGRWVTGIGLSYGTALAVTPDGVGEVLGGGAVTLLYPTDRTEATVEPAHSLSLSDVRLVQLTEGYRVEVSNGTVVGGPGTGESYAAVPFEAPAFPLVLDGSGDADAWLAAGGSVGQLQSRLPPDALVCVVSRPDAAPASAVASAMADSGQPVLAVGLDAGSQGDAGLADAVRDCEAQVWVANDLSEIAALADAGTAVGAALRGRLAAGVPALMLGTDARAVGQVSILNTESRCDASYRGALDLAPGLNLTGGLVVMPLAFDVDRCHWENQVTGLAWGLAQSRASYGVLLGDGSTLAVEGSTVTMEGAMPTLVLDARSVDLVDYPARRNNPALVGAFVHVVADGESFDFASAPTASEPGAEGATTGDLLVHPNPTTGRAALRFDVGTGGAAALALYDLVGREVLRRDLGVLAAGEARVTLDLRGLPASLYVVRVRVGAAVWHQRVTLGAR</sequence>
<dbReference type="Pfam" id="PF03575">
    <property type="entry name" value="Peptidase_S51"/>
    <property type="match status" value="1"/>
</dbReference>
<dbReference type="Proteomes" id="UP000216339">
    <property type="component" value="Unassembled WGS sequence"/>
</dbReference>
<organism evidence="5 6">
    <name type="scientific">Rubrivirga marina</name>
    <dbReference type="NCBI Taxonomy" id="1196024"/>
    <lineage>
        <taxon>Bacteria</taxon>
        <taxon>Pseudomonadati</taxon>
        <taxon>Rhodothermota</taxon>
        <taxon>Rhodothermia</taxon>
        <taxon>Rhodothermales</taxon>
        <taxon>Rubricoccaceae</taxon>
        <taxon>Rubrivirga</taxon>
    </lineage>
</organism>
<dbReference type="Gene3D" id="3.40.50.880">
    <property type="match status" value="1"/>
</dbReference>
<proteinExistence type="inferred from homology"/>
<evidence type="ECO:0000313" key="5">
    <source>
        <dbReference type="EMBL" id="PAP78423.1"/>
    </source>
</evidence>
<dbReference type="SUPFAM" id="SSF52317">
    <property type="entry name" value="Class I glutamine amidotransferase-like"/>
    <property type="match status" value="1"/>
</dbReference>
<accession>A0A271J4R2</accession>
<dbReference type="AlphaFoldDB" id="A0A271J4R2"/>
<dbReference type="GO" id="GO:0006508">
    <property type="term" value="P:proteolysis"/>
    <property type="evidence" value="ECO:0007669"/>
    <property type="project" value="UniProtKB-KW"/>
</dbReference>
<evidence type="ECO:0000256" key="1">
    <source>
        <dbReference type="ARBA" id="ARBA00006534"/>
    </source>
</evidence>
<keyword evidence="3" id="KW-0378">Hydrolase</keyword>
<dbReference type="GO" id="GO:0008236">
    <property type="term" value="F:serine-type peptidase activity"/>
    <property type="evidence" value="ECO:0007669"/>
    <property type="project" value="UniProtKB-KW"/>
</dbReference>
<keyword evidence="4" id="KW-0720">Serine protease</keyword>
<evidence type="ECO:0000256" key="4">
    <source>
        <dbReference type="ARBA" id="ARBA00022825"/>
    </source>
</evidence>
<evidence type="ECO:0000313" key="6">
    <source>
        <dbReference type="Proteomes" id="UP000216339"/>
    </source>
</evidence>
<keyword evidence="6" id="KW-1185">Reference proteome</keyword>
<dbReference type="InterPro" id="IPR005320">
    <property type="entry name" value="Peptidase_S51"/>
</dbReference>
<name>A0A271J4R2_9BACT</name>
<dbReference type="PANTHER" id="PTHR36175:SF1">
    <property type="entry name" value="CYANOPHYCINASE"/>
    <property type="match status" value="1"/>
</dbReference>
<evidence type="ECO:0000256" key="2">
    <source>
        <dbReference type="ARBA" id="ARBA00022670"/>
    </source>
</evidence>
<evidence type="ECO:0000256" key="3">
    <source>
        <dbReference type="ARBA" id="ARBA00022801"/>
    </source>
</evidence>
<dbReference type="EMBL" id="MQWD01000001">
    <property type="protein sequence ID" value="PAP78423.1"/>
    <property type="molecule type" value="Genomic_DNA"/>
</dbReference>
<comment type="caution">
    <text evidence="5">The sequence shown here is derived from an EMBL/GenBank/DDBJ whole genome shotgun (WGS) entry which is preliminary data.</text>
</comment>
<reference evidence="5 6" key="1">
    <citation type="submission" date="2016-11" db="EMBL/GenBank/DDBJ databases">
        <title>Study of marine rhodopsin-containing bacteria.</title>
        <authorList>
            <person name="Yoshizawa S."/>
            <person name="Kumagai Y."/>
            <person name="Kogure K."/>
        </authorList>
    </citation>
    <scope>NUCLEOTIDE SEQUENCE [LARGE SCALE GENOMIC DNA]</scope>
    <source>
        <strain evidence="5 6">SAORIC-28</strain>
    </source>
</reference>
<evidence type="ECO:0008006" key="7">
    <source>
        <dbReference type="Google" id="ProtNLM"/>
    </source>
</evidence>
<protein>
    <recommendedName>
        <fullName evidence="7">Cyanophycinase</fullName>
    </recommendedName>
</protein>
<gene>
    <name evidence="5" type="ORF">BSZ37_19335</name>
</gene>
<keyword evidence="2" id="KW-0645">Protease</keyword>
<comment type="similarity">
    <text evidence="1">Belongs to the peptidase S51 family.</text>
</comment>
<dbReference type="CDD" id="cd03145">
    <property type="entry name" value="GAT1_cyanophycinase"/>
    <property type="match status" value="1"/>
</dbReference>
<dbReference type="PANTHER" id="PTHR36175">
    <property type="entry name" value="CYANOPHYCINASE"/>
    <property type="match status" value="1"/>
</dbReference>
<dbReference type="InterPro" id="IPR029062">
    <property type="entry name" value="Class_I_gatase-like"/>
</dbReference>